<evidence type="ECO:0000256" key="2">
    <source>
        <dbReference type="ARBA" id="ARBA00022730"/>
    </source>
</evidence>
<dbReference type="GO" id="GO:0005737">
    <property type="term" value="C:cytoplasm"/>
    <property type="evidence" value="ECO:0007669"/>
    <property type="project" value="UniProtKB-ARBA"/>
</dbReference>
<dbReference type="GO" id="GO:0005840">
    <property type="term" value="C:ribosome"/>
    <property type="evidence" value="ECO:0007669"/>
    <property type="project" value="UniProtKB-KW"/>
</dbReference>
<reference evidence="9" key="1">
    <citation type="journal article" date="2015" name="ISME J.">
        <title>Aquifer environment selects for microbial species cohorts in sediment and groundwater.</title>
        <authorList>
            <person name="Hug L.A."/>
            <person name="Thomas B.C."/>
            <person name="Brown C.T."/>
            <person name="Frischkorn K.R."/>
            <person name="Williams K.H."/>
            <person name="Tringe S.G."/>
            <person name="Banfield J.F."/>
        </authorList>
    </citation>
    <scope>NUCLEOTIDE SEQUENCE</scope>
</reference>
<dbReference type="GO" id="GO:0019843">
    <property type="term" value="F:rRNA binding"/>
    <property type="evidence" value="ECO:0007669"/>
    <property type="project" value="UniProtKB-UniRule"/>
</dbReference>
<dbReference type="PROSITE" id="PS00053">
    <property type="entry name" value="RIBOSOMAL_S8"/>
    <property type="match status" value="1"/>
</dbReference>
<dbReference type="Gene3D" id="3.30.1370.30">
    <property type="match status" value="1"/>
</dbReference>
<sequence length="131" mass="14433">MRSDPIADMLTRIRNASRAEHEKVDIPASRLKVRIAEILKDEGFVKNFRVLEDTKQGTLRVYLKYGPGNEKVISGLVRVSTPGRRVYVGHDSIPSILGGMGVALVSTSRGVVTGRDARKQKVGGEVLAYVW</sequence>
<dbReference type="Gene3D" id="3.30.1490.10">
    <property type="match status" value="1"/>
</dbReference>
<dbReference type="SUPFAM" id="SSF56047">
    <property type="entry name" value="Ribosomal protein S8"/>
    <property type="match status" value="1"/>
</dbReference>
<evidence type="ECO:0000256" key="7">
    <source>
        <dbReference type="HAMAP-Rule" id="MF_01302"/>
    </source>
</evidence>
<keyword evidence="2 7" id="KW-0699">rRNA-binding</keyword>
<gene>
    <name evidence="7 9" type="primary">rpsH</name>
</gene>
<organism evidence="9">
    <name type="scientific">uncultured bacterium Rifle_16ft_4_minimus_37862</name>
    <dbReference type="NCBI Taxonomy" id="1665157"/>
    <lineage>
        <taxon>Bacteria</taxon>
        <taxon>environmental samples</taxon>
    </lineage>
</organism>
<evidence type="ECO:0000256" key="6">
    <source>
        <dbReference type="ARBA" id="ARBA00035258"/>
    </source>
</evidence>
<proteinExistence type="inferred from homology"/>
<dbReference type="InterPro" id="IPR047863">
    <property type="entry name" value="Ribosomal_uS8_CS"/>
</dbReference>
<comment type="similarity">
    <text evidence="1 7 8">Belongs to the universal ribosomal protein uS8 family.</text>
</comment>
<protein>
    <recommendedName>
        <fullName evidence="6 7">Small ribosomal subunit protein uS8</fullName>
    </recommendedName>
</protein>
<comment type="function">
    <text evidence="7">One of the primary rRNA binding proteins, it binds directly to 16S rRNA central domain where it helps coordinate assembly of the platform of the 30S subunit.</text>
</comment>
<dbReference type="EMBL" id="KT007007">
    <property type="protein sequence ID" value="AKQ03092.1"/>
    <property type="molecule type" value="Genomic_DNA"/>
</dbReference>
<dbReference type="GO" id="GO:1990904">
    <property type="term" value="C:ribonucleoprotein complex"/>
    <property type="evidence" value="ECO:0007669"/>
    <property type="project" value="UniProtKB-KW"/>
</dbReference>
<accession>A0A0H4T9D5</accession>
<keyword evidence="3 7" id="KW-0694">RNA-binding</keyword>
<evidence type="ECO:0000256" key="4">
    <source>
        <dbReference type="ARBA" id="ARBA00022980"/>
    </source>
</evidence>
<evidence type="ECO:0000313" key="9">
    <source>
        <dbReference type="EMBL" id="AKQ03092.1"/>
    </source>
</evidence>
<name>A0A0H4T9D5_9BACT</name>
<evidence type="ECO:0000256" key="5">
    <source>
        <dbReference type="ARBA" id="ARBA00023274"/>
    </source>
</evidence>
<evidence type="ECO:0000256" key="8">
    <source>
        <dbReference type="RuleBase" id="RU003660"/>
    </source>
</evidence>
<evidence type="ECO:0000256" key="1">
    <source>
        <dbReference type="ARBA" id="ARBA00006471"/>
    </source>
</evidence>
<dbReference type="Pfam" id="PF00410">
    <property type="entry name" value="Ribosomal_S8"/>
    <property type="match status" value="1"/>
</dbReference>
<keyword evidence="4 7" id="KW-0689">Ribosomal protein</keyword>
<dbReference type="FunFam" id="3.30.1370.30:FF:000002">
    <property type="entry name" value="30S ribosomal protein S8"/>
    <property type="match status" value="1"/>
</dbReference>
<dbReference type="AlphaFoldDB" id="A0A0H4T9D5"/>
<dbReference type="NCBIfam" id="NF001109">
    <property type="entry name" value="PRK00136.1"/>
    <property type="match status" value="1"/>
</dbReference>
<comment type="subunit">
    <text evidence="7">Part of the 30S ribosomal subunit. Contacts proteins S5 and S12.</text>
</comment>
<dbReference type="InterPro" id="IPR035987">
    <property type="entry name" value="Ribosomal_uS8_sf"/>
</dbReference>
<dbReference type="PANTHER" id="PTHR11758">
    <property type="entry name" value="40S RIBOSOMAL PROTEIN S15A"/>
    <property type="match status" value="1"/>
</dbReference>
<dbReference type="GO" id="GO:0006412">
    <property type="term" value="P:translation"/>
    <property type="evidence" value="ECO:0007669"/>
    <property type="project" value="UniProtKB-UniRule"/>
</dbReference>
<dbReference type="InterPro" id="IPR000630">
    <property type="entry name" value="Ribosomal_uS8"/>
</dbReference>
<dbReference type="GO" id="GO:0003735">
    <property type="term" value="F:structural constituent of ribosome"/>
    <property type="evidence" value="ECO:0007669"/>
    <property type="project" value="InterPro"/>
</dbReference>
<keyword evidence="5 7" id="KW-0687">Ribonucleoprotein</keyword>
<dbReference type="FunFam" id="3.30.1490.10:FF:000001">
    <property type="entry name" value="30S ribosomal protein S8"/>
    <property type="match status" value="1"/>
</dbReference>
<evidence type="ECO:0000256" key="3">
    <source>
        <dbReference type="ARBA" id="ARBA00022884"/>
    </source>
</evidence>
<dbReference type="HAMAP" id="MF_01302_B">
    <property type="entry name" value="Ribosomal_uS8_B"/>
    <property type="match status" value="1"/>
</dbReference>